<feature type="chain" id="PRO_5016130876" evidence="1">
    <location>
        <begin position="22"/>
        <end position="221"/>
    </location>
</feature>
<accession>A0A2W5F5J1</accession>
<comment type="caution">
    <text evidence="2">The sequence shown here is derived from an EMBL/GenBank/DDBJ whole genome shotgun (WGS) entry which is preliminary data.</text>
</comment>
<dbReference type="AlphaFoldDB" id="A0A2W5F5J1"/>
<gene>
    <name evidence="2" type="ORF">DI598_03375</name>
</gene>
<protein>
    <submittedName>
        <fullName evidence="2">Uncharacterized protein</fullName>
    </submittedName>
</protein>
<keyword evidence="1" id="KW-0732">Signal</keyword>
<evidence type="ECO:0000313" key="3">
    <source>
        <dbReference type="Proteomes" id="UP000249645"/>
    </source>
</evidence>
<name>A0A2W5F5J1_9SPHI</name>
<dbReference type="EMBL" id="QFOI01000033">
    <property type="protein sequence ID" value="PZP51361.1"/>
    <property type="molecule type" value="Genomic_DNA"/>
</dbReference>
<dbReference type="Proteomes" id="UP000249645">
    <property type="component" value="Unassembled WGS sequence"/>
</dbReference>
<evidence type="ECO:0000313" key="2">
    <source>
        <dbReference type="EMBL" id="PZP51361.1"/>
    </source>
</evidence>
<sequence length="221" mass="25383">MKLINYILCTLAFFPISSVFGQSKSPNMTVFGYTMGKPFNIPECKKEIEKEGSYKYYSYDRASANCDCYEIPFIVSYKVKKKESVMPTSTQLQKDDTVNVYFKPTNIPDISYSEHCVAGITNSNLTEVVFFTKSSDADLVLKELTQKYGKDYTLKYYRSYDLVGNYRSYYIARWEFSDLLVIFQSDAIEGAVGSKMDRYIGDVTIRLIDPNRFNTPKGRGL</sequence>
<evidence type="ECO:0000256" key="1">
    <source>
        <dbReference type="SAM" id="SignalP"/>
    </source>
</evidence>
<reference evidence="2 3" key="1">
    <citation type="submission" date="2017-11" db="EMBL/GenBank/DDBJ databases">
        <title>Infants hospitalized years apart are colonized by the same room-sourced microbial strains.</title>
        <authorList>
            <person name="Brooks B."/>
            <person name="Olm M.R."/>
            <person name="Firek B.A."/>
            <person name="Baker R."/>
            <person name="Thomas B.C."/>
            <person name="Morowitz M.J."/>
            <person name="Banfield J.F."/>
        </authorList>
    </citation>
    <scope>NUCLEOTIDE SEQUENCE [LARGE SCALE GENOMIC DNA]</scope>
    <source>
        <strain evidence="2">S2_009_000_R2_76</strain>
    </source>
</reference>
<organism evidence="2 3">
    <name type="scientific">Pseudopedobacter saltans</name>
    <dbReference type="NCBI Taxonomy" id="151895"/>
    <lineage>
        <taxon>Bacteria</taxon>
        <taxon>Pseudomonadati</taxon>
        <taxon>Bacteroidota</taxon>
        <taxon>Sphingobacteriia</taxon>
        <taxon>Sphingobacteriales</taxon>
        <taxon>Sphingobacteriaceae</taxon>
        <taxon>Pseudopedobacter</taxon>
    </lineage>
</organism>
<feature type="signal peptide" evidence="1">
    <location>
        <begin position="1"/>
        <end position="21"/>
    </location>
</feature>
<proteinExistence type="predicted"/>